<dbReference type="PANTHER" id="PTHR32385">
    <property type="entry name" value="MANNOSYL PHOSPHORYLINOSITOL CERAMIDE SYNTHASE"/>
    <property type="match status" value="1"/>
</dbReference>
<evidence type="ECO:0000256" key="1">
    <source>
        <dbReference type="ARBA" id="ARBA00022679"/>
    </source>
</evidence>
<name>A0AAD9MKH0_PROWI</name>
<keyword evidence="1" id="KW-0808">Transferase</keyword>
<dbReference type="PANTHER" id="PTHR32385:SF15">
    <property type="entry name" value="INOSITOL PHOSPHOCERAMIDE MANNOSYLTRANSFERASE 1"/>
    <property type="match status" value="1"/>
</dbReference>
<dbReference type="Gene3D" id="3.90.550.20">
    <property type="match status" value="1"/>
</dbReference>
<feature type="transmembrane region" description="Helical" evidence="2">
    <location>
        <begin position="12"/>
        <end position="31"/>
    </location>
</feature>
<proteinExistence type="predicted"/>
<keyword evidence="2" id="KW-0472">Membrane</keyword>
<keyword evidence="2" id="KW-1133">Transmembrane helix</keyword>
<dbReference type="InterPro" id="IPR051706">
    <property type="entry name" value="Glycosyltransferase_domain"/>
</dbReference>
<accession>A0AAD9MKH0</accession>
<dbReference type="Pfam" id="PF04488">
    <property type="entry name" value="Gly_transf_sug"/>
    <property type="match status" value="1"/>
</dbReference>
<keyword evidence="2" id="KW-0812">Transmembrane</keyword>
<dbReference type="InterPro" id="IPR029044">
    <property type="entry name" value="Nucleotide-diphossugar_trans"/>
</dbReference>
<comment type="caution">
    <text evidence="3">The sequence shown here is derived from an EMBL/GenBank/DDBJ whole genome shotgun (WGS) entry which is preliminary data.</text>
</comment>
<evidence type="ECO:0000256" key="2">
    <source>
        <dbReference type="SAM" id="Phobius"/>
    </source>
</evidence>
<dbReference type="GO" id="GO:0051999">
    <property type="term" value="P:mannosyl-inositol phosphorylceramide biosynthetic process"/>
    <property type="evidence" value="ECO:0007669"/>
    <property type="project" value="TreeGrafter"/>
</dbReference>
<evidence type="ECO:0000313" key="4">
    <source>
        <dbReference type="Proteomes" id="UP001255856"/>
    </source>
</evidence>
<gene>
    <name evidence="3" type="ORF">QBZ16_003958</name>
</gene>
<keyword evidence="4" id="KW-1185">Reference proteome</keyword>
<dbReference type="GO" id="GO:0016020">
    <property type="term" value="C:membrane"/>
    <property type="evidence" value="ECO:0007669"/>
    <property type="project" value="GOC"/>
</dbReference>
<dbReference type="EMBL" id="JASFZW010000005">
    <property type="protein sequence ID" value="KAK2078090.1"/>
    <property type="molecule type" value="Genomic_DNA"/>
</dbReference>
<dbReference type="InterPro" id="IPR007577">
    <property type="entry name" value="GlycoTrfase_DXD_sugar-bd_CS"/>
</dbReference>
<feature type="transmembrane region" description="Helical" evidence="2">
    <location>
        <begin position="257"/>
        <end position="283"/>
    </location>
</feature>
<dbReference type="GO" id="GO:0000030">
    <property type="term" value="F:mannosyltransferase activity"/>
    <property type="evidence" value="ECO:0007669"/>
    <property type="project" value="TreeGrafter"/>
</dbReference>
<dbReference type="Proteomes" id="UP001255856">
    <property type="component" value="Unassembled WGS sequence"/>
</dbReference>
<sequence length="338" mass="37783">MVVKIRLSRPNVVILRILLGLACVLVAWPYVTSFAAVGYGYAWWMVTPGPPRWDVSSPANATAVPKIIHQTWKEETVPEKWRAAQKSCRDLHPDYEYRLWTDSQALEFIEREYPWFLPTFLAYPYPIQRVDAIRYFILYHFGGVYLDLDVGCNRRFDALLGARFLAPLTMPIGISNDIMAANLRGWNLWMALQYVQVMFSTGPMFLTIQLALASAAERAGVAAIAPADYGKYAAVGGGQAFFYHLHGSSWHTGSAPFFLWMYAYGKPVAILALVALVAGLVAWRLRARAAQLAPKEEEESAFIAVIEKGGGRYSPVGNRPADGRPTLLRQKSSPCNFV</sequence>
<protein>
    <submittedName>
        <fullName evidence="3">Uncharacterized protein</fullName>
    </submittedName>
</protein>
<evidence type="ECO:0000313" key="3">
    <source>
        <dbReference type="EMBL" id="KAK2078090.1"/>
    </source>
</evidence>
<reference evidence="3" key="1">
    <citation type="submission" date="2021-01" db="EMBL/GenBank/DDBJ databases">
        <authorList>
            <person name="Eckstrom K.M.E."/>
        </authorList>
    </citation>
    <scope>NUCLEOTIDE SEQUENCE</scope>
    <source>
        <strain evidence="3">UVCC 0001</strain>
    </source>
</reference>
<dbReference type="AlphaFoldDB" id="A0AAD9MKH0"/>
<dbReference type="SUPFAM" id="SSF53448">
    <property type="entry name" value="Nucleotide-diphospho-sugar transferases"/>
    <property type="match status" value="1"/>
</dbReference>
<organism evidence="3 4">
    <name type="scientific">Prototheca wickerhamii</name>
    <dbReference type="NCBI Taxonomy" id="3111"/>
    <lineage>
        <taxon>Eukaryota</taxon>
        <taxon>Viridiplantae</taxon>
        <taxon>Chlorophyta</taxon>
        <taxon>core chlorophytes</taxon>
        <taxon>Trebouxiophyceae</taxon>
        <taxon>Chlorellales</taxon>
        <taxon>Chlorellaceae</taxon>
        <taxon>Prototheca</taxon>
    </lineage>
</organism>